<gene>
    <name evidence="3" type="ORF">H8718_00525</name>
</gene>
<protein>
    <recommendedName>
        <fullName evidence="1">UPF0597 protein H8718_00525</fullName>
    </recommendedName>
</protein>
<dbReference type="PIRSF" id="PIRSF006054">
    <property type="entry name" value="UCP006054"/>
    <property type="match status" value="1"/>
</dbReference>
<evidence type="ECO:0000256" key="1">
    <source>
        <dbReference type="HAMAP-Rule" id="MF_01845"/>
    </source>
</evidence>
<keyword evidence="4" id="KW-1185">Reference proteome</keyword>
<dbReference type="RefSeq" id="WP_249331124.1">
    <property type="nucleotide sequence ID" value="NZ_JACRSY010000001.1"/>
</dbReference>
<feature type="domain" description="Serine dehydratase-like alpha subunit" evidence="2">
    <location>
        <begin position="84"/>
        <end position="417"/>
    </location>
</feature>
<proteinExistence type="inferred from homology"/>
<dbReference type="InterPro" id="IPR005130">
    <property type="entry name" value="Ser_deHydtase-like_asu"/>
</dbReference>
<sequence length="422" mass="44975">MIKDYLEILREELVVAIGCTEPIAVVLAAAKAGEVLGGLPEKVDIRCSGNFIKNAKSVEIPNGQGLKGILACTALGFVVKGSDKELEILQEVSKQQIDQAKALLEKGNITLHKLDTTEKLHIIVECMKGDTQVSVELKRTHHNISKVIKNGKILFQENLEETNPKGYSVDRSILSVSGICQFVQEVDQDILKDLLNEVVCNNTSIAKEGLEARYGNEVARTIYKYYGEDNIYARLKAMGAAGSDARMGGCPYPVVTVVGSGNQGMTCTLPVVEYAHYKNVSEEKLHRALALALLISIHQKTGIGRLSAYCGAVSASCGAACGLTYLEKGADLEAISQTITNTLAVASGIVCDGAKPSCAAKIATSLEAALLAHLMALEGNTFEPGTGIIKEDVEGTIAAVGKLASVGMHQTDEVILDIMLEN</sequence>
<evidence type="ECO:0000313" key="3">
    <source>
        <dbReference type="EMBL" id="MBC8578022.1"/>
    </source>
</evidence>
<dbReference type="GO" id="GO:0080146">
    <property type="term" value="F:L-cysteine desulfhydrase activity"/>
    <property type="evidence" value="ECO:0007669"/>
    <property type="project" value="TreeGrafter"/>
</dbReference>
<dbReference type="Proteomes" id="UP000655830">
    <property type="component" value="Unassembled WGS sequence"/>
</dbReference>
<reference evidence="3" key="1">
    <citation type="submission" date="2020-08" db="EMBL/GenBank/DDBJ databases">
        <title>Genome public.</title>
        <authorList>
            <person name="Liu C."/>
            <person name="Sun Q."/>
        </authorList>
    </citation>
    <scope>NUCLEOTIDE SEQUENCE</scope>
    <source>
        <strain evidence="3">NSJ-12</strain>
    </source>
</reference>
<evidence type="ECO:0000259" key="2">
    <source>
        <dbReference type="Pfam" id="PF03313"/>
    </source>
</evidence>
<dbReference type="AlphaFoldDB" id="A0A926EGE6"/>
<dbReference type="InterPro" id="IPR021144">
    <property type="entry name" value="UPF0597"/>
</dbReference>
<dbReference type="EMBL" id="JACRSY010000001">
    <property type="protein sequence ID" value="MBC8578022.1"/>
    <property type="molecule type" value="Genomic_DNA"/>
</dbReference>
<comment type="caution">
    <text evidence="3">The sequence shown here is derived from an EMBL/GenBank/DDBJ whole genome shotgun (WGS) entry which is preliminary data.</text>
</comment>
<comment type="similarity">
    <text evidence="1">Belongs to the UPF0597 family.</text>
</comment>
<evidence type="ECO:0000313" key="4">
    <source>
        <dbReference type="Proteomes" id="UP000655830"/>
    </source>
</evidence>
<accession>A0A926EGE6</accession>
<dbReference type="PANTHER" id="PTHR30501">
    <property type="entry name" value="UPF0597 PROTEIN YHAM"/>
    <property type="match status" value="1"/>
</dbReference>
<dbReference type="HAMAP" id="MF_01845">
    <property type="entry name" value="UPF0597"/>
    <property type="match status" value="1"/>
</dbReference>
<dbReference type="Pfam" id="PF03313">
    <property type="entry name" value="SDH_alpha"/>
    <property type="match status" value="1"/>
</dbReference>
<name>A0A926EGE6_9FIRM</name>
<dbReference type="PANTHER" id="PTHR30501:SF2">
    <property type="entry name" value="UPF0597 PROTEIN YHAM"/>
    <property type="match status" value="1"/>
</dbReference>
<organism evidence="3 4">
    <name type="scientific">Zhenhengia yiwuensis</name>
    <dbReference type="NCBI Taxonomy" id="2763666"/>
    <lineage>
        <taxon>Bacteria</taxon>
        <taxon>Bacillati</taxon>
        <taxon>Bacillota</taxon>
        <taxon>Clostridia</taxon>
        <taxon>Lachnospirales</taxon>
        <taxon>Lachnospiraceae</taxon>
        <taxon>Zhenhengia</taxon>
    </lineage>
</organism>
<dbReference type="GO" id="GO:0019450">
    <property type="term" value="P:L-cysteine catabolic process to pyruvate"/>
    <property type="evidence" value="ECO:0007669"/>
    <property type="project" value="TreeGrafter"/>
</dbReference>